<feature type="chain" id="PRO_5043093834" description="Lysophospholipase" evidence="9">
    <location>
        <begin position="26"/>
        <end position="584"/>
    </location>
</feature>
<proteinExistence type="inferred from homology"/>
<dbReference type="PANTHER" id="PTHR10728">
    <property type="entry name" value="CYTOSOLIC PHOSPHOLIPASE A2"/>
    <property type="match status" value="1"/>
</dbReference>
<gene>
    <name evidence="12" type="ORF">QCA50_005904</name>
</gene>
<evidence type="ECO:0000256" key="4">
    <source>
        <dbReference type="ARBA" id="ARBA00022801"/>
    </source>
</evidence>
<keyword evidence="5 8" id="KW-0442">Lipid degradation</keyword>
<dbReference type="InterPro" id="IPR016035">
    <property type="entry name" value="Acyl_Trfase/lysoPLipase"/>
</dbReference>
<feature type="compositionally biased region" description="Basic and acidic residues" evidence="10">
    <location>
        <begin position="562"/>
        <end position="573"/>
    </location>
</feature>
<evidence type="ECO:0000256" key="2">
    <source>
        <dbReference type="ARBA" id="ARBA00013274"/>
    </source>
</evidence>
<evidence type="ECO:0000259" key="11">
    <source>
        <dbReference type="PROSITE" id="PS51210"/>
    </source>
</evidence>
<dbReference type="GO" id="GO:0004622">
    <property type="term" value="F:phosphatidylcholine lysophospholipase activity"/>
    <property type="evidence" value="ECO:0007669"/>
    <property type="project" value="UniProtKB-EC"/>
</dbReference>
<organism evidence="12 13">
    <name type="scientific">Cerrena zonata</name>
    <dbReference type="NCBI Taxonomy" id="2478898"/>
    <lineage>
        <taxon>Eukaryota</taxon>
        <taxon>Fungi</taxon>
        <taxon>Dikarya</taxon>
        <taxon>Basidiomycota</taxon>
        <taxon>Agaricomycotina</taxon>
        <taxon>Agaricomycetes</taxon>
        <taxon>Polyporales</taxon>
        <taxon>Cerrenaceae</taxon>
        <taxon>Cerrena</taxon>
    </lineage>
</organism>
<comment type="catalytic activity">
    <reaction evidence="9">
        <text>a 1-acyl-sn-glycero-3-phosphocholine + H2O = sn-glycerol 3-phosphocholine + a fatty acid + H(+)</text>
        <dbReference type="Rhea" id="RHEA:15177"/>
        <dbReference type="ChEBI" id="CHEBI:15377"/>
        <dbReference type="ChEBI" id="CHEBI:15378"/>
        <dbReference type="ChEBI" id="CHEBI:16870"/>
        <dbReference type="ChEBI" id="CHEBI:28868"/>
        <dbReference type="ChEBI" id="CHEBI:58168"/>
        <dbReference type="EC" id="3.1.1.5"/>
    </reaction>
</comment>
<feature type="region of interest" description="Disordered" evidence="10">
    <location>
        <begin position="557"/>
        <end position="584"/>
    </location>
</feature>
<dbReference type="GO" id="GO:0046475">
    <property type="term" value="P:glycerophospholipid catabolic process"/>
    <property type="evidence" value="ECO:0007669"/>
    <property type="project" value="TreeGrafter"/>
</dbReference>
<protein>
    <recommendedName>
        <fullName evidence="2 9">Lysophospholipase</fullName>
        <ecNumber evidence="2 9">3.1.1.5</ecNumber>
    </recommendedName>
</protein>
<keyword evidence="6 8" id="KW-0443">Lipid metabolism</keyword>
<comment type="similarity">
    <text evidence="1 9">Belongs to the lysophospholipase family.</text>
</comment>
<dbReference type="EMBL" id="JASBNA010000006">
    <property type="protein sequence ID" value="KAK7690804.1"/>
    <property type="molecule type" value="Genomic_DNA"/>
</dbReference>
<dbReference type="PROSITE" id="PS51210">
    <property type="entry name" value="PLA2C"/>
    <property type="match status" value="1"/>
</dbReference>
<reference evidence="12 13" key="1">
    <citation type="submission" date="2022-09" db="EMBL/GenBank/DDBJ databases">
        <authorList>
            <person name="Palmer J.M."/>
        </authorList>
    </citation>
    <scope>NUCLEOTIDE SEQUENCE [LARGE SCALE GENOMIC DNA]</scope>
    <source>
        <strain evidence="12 13">DSM 7382</strain>
    </source>
</reference>
<evidence type="ECO:0000256" key="7">
    <source>
        <dbReference type="ARBA" id="ARBA00023180"/>
    </source>
</evidence>
<comment type="caution">
    <text evidence="12">The sequence shown here is derived from an EMBL/GenBank/DDBJ whole genome shotgun (WGS) entry which is preliminary data.</text>
</comment>
<keyword evidence="13" id="KW-1185">Reference proteome</keyword>
<evidence type="ECO:0000256" key="6">
    <source>
        <dbReference type="ARBA" id="ARBA00023098"/>
    </source>
</evidence>
<feature type="signal peptide" evidence="9">
    <location>
        <begin position="1"/>
        <end position="25"/>
    </location>
</feature>
<dbReference type="InterPro" id="IPR002642">
    <property type="entry name" value="LysoPLipase_cat_dom"/>
</dbReference>
<keyword evidence="4 8" id="KW-0378">Hydrolase</keyword>
<accession>A0AAW0GME7</accession>
<evidence type="ECO:0000256" key="10">
    <source>
        <dbReference type="SAM" id="MobiDB-lite"/>
    </source>
</evidence>
<sequence>MSPNPITSVLLLLGVWSSLHGQALAQTQAALAYAPVYTPCPAGTNLVRAASQSYNGKNVQSLGSLESAYVSKRETTVLPGAWSSYFDTVSSYARSHNLSSGIPTYLSQILTSRDYKAHPRLGLASSGGGYRAAIFGAGVLDALDGRNATSVNAGLGGLLQSATYLTGLSGGSWLVLSLAQAGFPQLPDLIFGALNSSGWNAQFDIIQAGGTDAALTAQFISTLVQEIAPKLLTGFPVTFTDVWSRALARHFVSGTNGSSPSTFFDTNSTHGAGVTLSSLTGLATFQNHAQPFPIVVANAVSPNANFSNLFNESGIFVPLSNTVYEFNPGEMGSFDPTVSAFTPTRYLGSPNNSLCVTNFDQLSFVEAISSSLFNEFNTSVAALESSSIGPIIDILNGTFHQPSFVQLDSAAVPNPFFGFNSNIPGYTNLDVGERFLKLVDGGENGEIDPLQPLLVQARGVDTIFTIDAPADNAQNFAEGFSIIATQQRSSLFSKFYSFPPVPTSVAGFAAANLTKQPTFFGCNTPTSGSLQTPLLIYLAKWRPSTWPITAYQHGHTANDLPIRPDQRDVEPSLRYRHPGYPTNQ</sequence>
<dbReference type="GO" id="GO:0005829">
    <property type="term" value="C:cytosol"/>
    <property type="evidence" value="ECO:0007669"/>
    <property type="project" value="TreeGrafter"/>
</dbReference>
<dbReference type="SUPFAM" id="SSF52151">
    <property type="entry name" value="FabD/lysophospholipase-like"/>
    <property type="match status" value="1"/>
</dbReference>
<evidence type="ECO:0000256" key="8">
    <source>
        <dbReference type="PROSITE-ProRule" id="PRU00555"/>
    </source>
</evidence>
<feature type="domain" description="PLA2c" evidence="11">
    <location>
        <begin position="39"/>
        <end position="584"/>
    </location>
</feature>
<dbReference type="Proteomes" id="UP001385951">
    <property type="component" value="Unassembled WGS sequence"/>
</dbReference>
<keyword evidence="3 9" id="KW-0732">Signal</keyword>
<evidence type="ECO:0000256" key="9">
    <source>
        <dbReference type="RuleBase" id="RU362103"/>
    </source>
</evidence>
<dbReference type="SMART" id="SM00022">
    <property type="entry name" value="PLAc"/>
    <property type="match status" value="1"/>
</dbReference>
<evidence type="ECO:0000313" key="12">
    <source>
        <dbReference type="EMBL" id="KAK7690804.1"/>
    </source>
</evidence>
<dbReference type="EC" id="3.1.1.5" evidence="2 9"/>
<name>A0AAW0GME7_9APHY</name>
<dbReference type="GO" id="GO:0004623">
    <property type="term" value="F:phospholipase A2 activity"/>
    <property type="evidence" value="ECO:0007669"/>
    <property type="project" value="TreeGrafter"/>
</dbReference>
<evidence type="ECO:0000256" key="5">
    <source>
        <dbReference type="ARBA" id="ARBA00022963"/>
    </source>
</evidence>
<evidence type="ECO:0000256" key="3">
    <source>
        <dbReference type="ARBA" id="ARBA00022729"/>
    </source>
</evidence>
<dbReference type="Pfam" id="PF01735">
    <property type="entry name" value="PLA2_B"/>
    <property type="match status" value="1"/>
</dbReference>
<evidence type="ECO:0000313" key="13">
    <source>
        <dbReference type="Proteomes" id="UP001385951"/>
    </source>
</evidence>
<dbReference type="Gene3D" id="3.40.1090.10">
    <property type="entry name" value="Cytosolic phospholipase A2 catalytic domain"/>
    <property type="match status" value="1"/>
</dbReference>
<evidence type="ECO:0000256" key="1">
    <source>
        <dbReference type="ARBA" id="ARBA00008780"/>
    </source>
</evidence>
<dbReference type="PANTHER" id="PTHR10728:SF33">
    <property type="entry name" value="LYSOPHOSPHOLIPASE 1-RELATED"/>
    <property type="match status" value="1"/>
</dbReference>
<dbReference type="AlphaFoldDB" id="A0AAW0GME7"/>
<keyword evidence="7" id="KW-0325">Glycoprotein</keyword>